<keyword evidence="1" id="KW-0539">Nucleus</keyword>
<dbReference type="AlphaFoldDB" id="A0A7J6FJK6"/>
<feature type="region of interest" description="Disordered" evidence="2">
    <location>
        <begin position="1"/>
        <end position="33"/>
    </location>
</feature>
<evidence type="ECO:0000256" key="1">
    <source>
        <dbReference type="RuleBase" id="RU367031"/>
    </source>
</evidence>
<comment type="domain">
    <text evidence="1">The PPC domain mediates interactions between AHL proteins.</text>
</comment>
<protein>
    <recommendedName>
        <fullName evidence="1">AT-hook motif nuclear-localized protein</fullName>
    </recommendedName>
</protein>
<reference evidence="3 4" key="1">
    <citation type="journal article" date="2020" name="bioRxiv">
        <title>Sequence and annotation of 42 cannabis genomes reveals extensive copy number variation in cannabinoid synthesis and pathogen resistance genes.</title>
        <authorList>
            <person name="Mckernan K.J."/>
            <person name="Helbert Y."/>
            <person name="Kane L.T."/>
            <person name="Ebling H."/>
            <person name="Zhang L."/>
            <person name="Liu B."/>
            <person name="Eaton Z."/>
            <person name="Mclaughlin S."/>
            <person name="Kingan S."/>
            <person name="Baybayan P."/>
            <person name="Concepcion G."/>
            <person name="Jordan M."/>
            <person name="Riva A."/>
            <person name="Barbazuk W."/>
            <person name="Harkins T."/>
        </authorList>
    </citation>
    <scope>NUCLEOTIDE SEQUENCE [LARGE SCALE GENOMIC DNA]</scope>
    <source>
        <strain evidence="4">cv. Jamaican Lion 4</strain>
        <tissue evidence="3">Leaf</tissue>
    </source>
</reference>
<keyword evidence="1" id="KW-0804">Transcription</keyword>
<comment type="caution">
    <text evidence="3">The sequence shown here is derived from an EMBL/GenBank/DDBJ whole genome shotgun (WGS) entry which is preliminary data.</text>
</comment>
<comment type="subcellular location">
    <subcellularLocation>
        <location evidence="1">Nucleus</location>
    </subcellularLocation>
</comment>
<dbReference type="InterPro" id="IPR039605">
    <property type="entry name" value="AHL"/>
</dbReference>
<sequence length="170" mass="18926">MDSSMMGLRKEQEQENEATSKKSLPNKREGPITNFTTHEINVDVGQDVVSKVIEWVNTSGSLDILSIDGTVSFASFYSPRKNMVSSHYDHCFFKIQRLVCCKNTLNSGEEVILRARICGPTINHVYRGVVRELLASTPVKIRVASYNSARATLSDMAKKTSPTPPPNPQH</sequence>
<keyword evidence="4" id="KW-1185">Reference proteome</keyword>
<name>A0A7J6FJK6_CANSA</name>
<dbReference type="EMBL" id="JAATIQ010000210">
    <property type="protein sequence ID" value="KAF4369940.1"/>
    <property type="molecule type" value="Genomic_DNA"/>
</dbReference>
<organism evidence="3 4">
    <name type="scientific">Cannabis sativa</name>
    <name type="common">Hemp</name>
    <name type="synonym">Marijuana</name>
    <dbReference type="NCBI Taxonomy" id="3483"/>
    <lineage>
        <taxon>Eukaryota</taxon>
        <taxon>Viridiplantae</taxon>
        <taxon>Streptophyta</taxon>
        <taxon>Embryophyta</taxon>
        <taxon>Tracheophyta</taxon>
        <taxon>Spermatophyta</taxon>
        <taxon>Magnoliopsida</taxon>
        <taxon>eudicotyledons</taxon>
        <taxon>Gunneridae</taxon>
        <taxon>Pentapetalae</taxon>
        <taxon>rosids</taxon>
        <taxon>fabids</taxon>
        <taxon>Rosales</taxon>
        <taxon>Cannabaceae</taxon>
        <taxon>Cannabis</taxon>
    </lineage>
</organism>
<dbReference type="Proteomes" id="UP000583929">
    <property type="component" value="Unassembled WGS sequence"/>
</dbReference>
<dbReference type="GO" id="GO:0005634">
    <property type="term" value="C:nucleus"/>
    <property type="evidence" value="ECO:0007669"/>
    <property type="project" value="UniProtKB-SubCell"/>
</dbReference>
<dbReference type="PANTHER" id="PTHR31500">
    <property type="entry name" value="AT-HOOK MOTIF NUCLEAR-LOCALIZED PROTEIN 9"/>
    <property type="match status" value="1"/>
</dbReference>
<proteinExistence type="predicted"/>
<evidence type="ECO:0000313" key="4">
    <source>
        <dbReference type="Proteomes" id="UP000583929"/>
    </source>
</evidence>
<evidence type="ECO:0000313" key="3">
    <source>
        <dbReference type="EMBL" id="KAF4369940.1"/>
    </source>
</evidence>
<keyword evidence="1" id="KW-0238">DNA-binding</keyword>
<evidence type="ECO:0000256" key="2">
    <source>
        <dbReference type="SAM" id="MobiDB-lite"/>
    </source>
</evidence>
<gene>
    <name evidence="3" type="ORF">G4B88_016101</name>
</gene>
<comment type="function">
    <text evidence="1">Transcription factor that specifically binds AT-rich DNA sequences related to the nuclear matrix attachment regions (MARs).</text>
</comment>
<dbReference type="PANTHER" id="PTHR31500:SF57">
    <property type="entry name" value="AT-HOOK MOTIF NUCLEAR-LOCALIZED PROTEIN 10"/>
    <property type="match status" value="1"/>
</dbReference>
<keyword evidence="1" id="KW-0805">Transcription regulation</keyword>
<dbReference type="GO" id="GO:0003680">
    <property type="term" value="F:minor groove of adenine-thymine-rich DNA binding"/>
    <property type="evidence" value="ECO:0007669"/>
    <property type="project" value="UniProtKB-UniRule"/>
</dbReference>
<accession>A0A7J6FJK6</accession>